<dbReference type="InterPro" id="IPR001962">
    <property type="entry name" value="Asn_synthase"/>
</dbReference>
<dbReference type="InterPro" id="IPR014729">
    <property type="entry name" value="Rossmann-like_a/b/a_fold"/>
</dbReference>
<evidence type="ECO:0000313" key="6">
    <source>
        <dbReference type="EMBL" id="AZP12230.1"/>
    </source>
</evidence>
<dbReference type="GO" id="GO:0004066">
    <property type="term" value="F:asparagine synthase (glutamine-hydrolyzing) activity"/>
    <property type="evidence" value="ECO:0007669"/>
    <property type="project" value="UniProtKB-EC"/>
</dbReference>
<dbReference type="OrthoDB" id="8766270at2"/>
<organism evidence="6 7">
    <name type="scientific">Undibacterium parvum</name>
    <dbReference type="NCBI Taxonomy" id="401471"/>
    <lineage>
        <taxon>Bacteria</taxon>
        <taxon>Pseudomonadati</taxon>
        <taxon>Pseudomonadota</taxon>
        <taxon>Betaproteobacteria</taxon>
        <taxon>Burkholderiales</taxon>
        <taxon>Oxalobacteraceae</taxon>
        <taxon>Undibacterium</taxon>
    </lineage>
</organism>
<evidence type="ECO:0000259" key="4">
    <source>
        <dbReference type="Pfam" id="PF00733"/>
    </source>
</evidence>
<reference evidence="6 7" key="1">
    <citation type="journal article" date="2011" name="Int. J. Syst. Evol. Microbiol.">
        <title>Description of Undibacterium oligocarboniphilum sp. nov., isolated from purified water, and Undibacterium pigrum strain CCUG 49012 as the type strain of Undibacterium parvum sp. nov., and emended descriptions of the genus Undibacterium and the species Undibacterium pigrum.</title>
        <authorList>
            <person name="Eder W."/>
            <person name="Wanner G."/>
            <person name="Ludwig W."/>
            <person name="Busse H.J."/>
            <person name="Ziemke-Kageler F."/>
            <person name="Lang E."/>
        </authorList>
    </citation>
    <scope>NUCLEOTIDE SEQUENCE [LARGE SCALE GENOMIC DNA]</scope>
    <source>
        <strain evidence="6 7">DSM 23061</strain>
    </source>
</reference>
<gene>
    <name evidence="6" type="ORF">EJN92_09590</name>
</gene>
<feature type="domain" description="Asparagine synthetase" evidence="4">
    <location>
        <begin position="222"/>
        <end position="309"/>
    </location>
</feature>
<dbReference type="Pfam" id="PF13537">
    <property type="entry name" value="GATase_7"/>
    <property type="match status" value="1"/>
</dbReference>
<dbReference type="PANTHER" id="PTHR43284">
    <property type="entry name" value="ASPARAGINE SYNTHETASE (GLUTAMINE-HYDROLYZING)"/>
    <property type="match status" value="1"/>
</dbReference>
<dbReference type="EMBL" id="CP034464">
    <property type="protein sequence ID" value="AZP12230.1"/>
    <property type="molecule type" value="Genomic_DNA"/>
</dbReference>
<dbReference type="RefSeq" id="WP_126127612.1">
    <property type="nucleotide sequence ID" value="NZ_CP034464.1"/>
</dbReference>
<feature type="domain" description="Glutamine amidotransferase type-2" evidence="5">
    <location>
        <begin position="80"/>
        <end position="147"/>
    </location>
</feature>
<dbReference type="InterPro" id="IPR029055">
    <property type="entry name" value="Ntn_hydrolases_N"/>
</dbReference>
<comment type="catalytic activity">
    <reaction evidence="3">
        <text>L-aspartate + L-glutamine + ATP + H2O = L-asparagine + L-glutamate + AMP + diphosphate + H(+)</text>
        <dbReference type="Rhea" id="RHEA:12228"/>
        <dbReference type="ChEBI" id="CHEBI:15377"/>
        <dbReference type="ChEBI" id="CHEBI:15378"/>
        <dbReference type="ChEBI" id="CHEBI:29985"/>
        <dbReference type="ChEBI" id="CHEBI:29991"/>
        <dbReference type="ChEBI" id="CHEBI:30616"/>
        <dbReference type="ChEBI" id="CHEBI:33019"/>
        <dbReference type="ChEBI" id="CHEBI:58048"/>
        <dbReference type="ChEBI" id="CHEBI:58359"/>
        <dbReference type="ChEBI" id="CHEBI:456215"/>
        <dbReference type="EC" id="6.3.5.4"/>
    </reaction>
</comment>
<keyword evidence="7" id="KW-1185">Reference proteome</keyword>
<dbReference type="Proteomes" id="UP000275663">
    <property type="component" value="Chromosome"/>
</dbReference>
<sequence length="574" mass="65625">MLFLGVFDPSCSQFETSEIEELKCAISRQPEDKRDLVLTENFALLTIDFGASGGSLIVENDLDKVGVVVGRPYINKDSAGVDANILIQALKNRDLDTLKLARGSFCGFCFDRQSKALMLCSDKVGVFPIYIAKVGDRIYFSNALRMLRSITKISKKIVPEHMFSQLAFGYCLARDTIFSGIDRMYAGEFVEITASSMHTNSYWSWDELKSSHYSDDELQERIYEAFIDAVKIRAESTPAELSFLSGGLDSRCIVAGLRNIDRPVWSLNFAPEGSQDHLFGRLAATALGSHHYELGLGRDSFSKRQRKILDSWAETHQELVKQGVKTHRVWSGDGGSVGMGHVYLDHAFIQLLREKKIHAAAEYLMKHRKLGIPLGMLRSDMKHEAENSPLEKMVSELKSFAPEDAAKSGLLFFLMNDQRHHLFNYFEDLDLYKFEVVLPFFDSVLLELIVAAPIDEFLLHAFYNKWLAKFGPAISTVPWQAYPNHVPCPVPSDEYGKLRYQWNEDWFDKTENDRKQKEKLDEWRTMLARSGFPKQILSKNKLWFAYCLTHLKIRDYSYILDAAKEIIFFNRDAQ</sequence>
<evidence type="ECO:0000313" key="7">
    <source>
        <dbReference type="Proteomes" id="UP000275663"/>
    </source>
</evidence>
<evidence type="ECO:0000256" key="2">
    <source>
        <dbReference type="ARBA" id="ARBA00012737"/>
    </source>
</evidence>
<dbReference type="Pfam" id="PF00733">
    <property type="entry name" value="Asn_synthase"/>
    <property type="match status" value="1"/>
</dbReference>
<dbReference type="Gene3D" id="3.60.20.10">
    <property type="entry name" value="Glutamine Phosphoribosylpyrophosphate, subunit 1, domain 1"/>
    <property type="match status" value="1"/>
</dbReference>
<evidence type="ECO:0000256" key="3">
    <source>
        <dbReference type="ARBA" id="ARBA00048741"/>
    </source>
</evidence>
<evidence type="ECO:0000256" key="1">
    <source>
        <dbReference type="ARBA" id="ARBA00005187"/>
    </source>
</evidence>
<protein>
    <recommendedName>
        <fullName evidence="2">asparagine synthase (glutamine-hydrolyzing)</fullName>
        <ecNumber evidence="2">6.3.5.4</ecNumber>
    </recommendedName>
</protein>
<dbReference type="PANTHER" id="PTHR43284:SF1">
    <property type="entry name" value="ASPARAGINE SYNTHETASE"/>
    <property type="match status" value="1"/>
</dbReference>
<dbReference type="Gene3D" id="3.40.50.620">
    <property type="entry name" value="HUPs"/>
    <property type="match status" value="1"/>
</dbReference>
<dbReference type="EC" id="6.3.5.4" evidence="2"/>
<dbReference type="AlphaFoldDB" id="A0A3Q9BQJ2"/>
<dbReference type="InterPro" id="IPR051786">
    <property type="entry name" value="ASN_synthetase/amidase"/>
</dbReference>
<name>A0A3Q9BQJ2_9BURK</name>
<dbReference type="GO" id="GO:0006529">
    <property type="term" value="P:asparagine biosynthetic process"/>
    <property type="evidence" value="ECO:0007669"/>
    <property type="project" value="InterPro"/>
</dbReference>
<evidence type="ECO:0000259" key="5">
    <source>
        <dbReference type="Pfam" id="PF13537"/>
    </source>
</evidence>
<dbReference type="SUPFAM" id="SSF56235">
    <property type="entry name" value="N-terminal nucleophile aminohydrolases (Ntn hydrolases)"/>
    <property type="match status" value="1"/>
</dbReference>
<dbReference type="InterPro" id="IPR017932">
    <property type="entry name" value="GATase_2_dom"/>
</dbReference>
<dbReference type="SUPFAM" id="SSF52402">
    <property type="entry name" value="Adenine nucleotide alpha hydrolases-like"/>
    <property type="match status" value="1"/>
</dbReference>
<accession>A0A3Q9BQJ2</accession>
<comment type="pathway">
    <text evidence="1">Amino-acid biosynthesis; L-asparagine biosynthesis; L-asparagine from L-aspartate (L-Gln route): step 1/1.</text>
</comment>
<dbReference type="KEGG" id="upv:EJN92_09590"/>
<proteinExistence type="predicted"/>